<organism evidence="1 2">
    <name type="scientific">Methylocapsa polymorpha</name>
    <dbReference type="NCBI Taxonomy" id="3080828"/>
    <lineage>
        <taxon>Bacteria</taxon>
        <taxon>Pseudomonadati</taxon>
        <taxon>Pseudomonadota</taxon>
        <taxon>Alphaproteobacteria</taxon>
        <taxon>Hyphomicrobiales</taxon>
        <taxon>Beijerinckiaceae</taxon>
        <taxon>Methylocapsa</taxon>
    </lineage>
</organism>
<proteinExistence type="predicted"/>
<dbReference type="SUPFAM" id="SSF51161">
    <property type="entry name" value="Trimeric LpxA-like enzymes"/>
    <property type="match status" value="1"/>
</dbReference>
<dbReference type="InterPro" id="IPR050484">
    <property type="entry name" value="Transf_Hexapept/Carb_Anhydrase"/>
</dbReference>
<dbReference type="CDD" id="cd04645">
    <property type="entry name" value="LbH_gamma_CA_like"/>
    <property type="match status" value="1"/>
</dbReference>
<evidence type="ECO:0000313" key="2">
    <source>
        <dbReference type="Proteomes" id="UP001626536"/>
    </source>
</evidence>
<name>A0ABZ0HQI7_9HYPH</name>
<protein>
    <submittedName>
        <fullName evidence="1">Gamma carbonic anhydrase family protein</fullName>
    </submittedName>
</protein>
<dbReference type="Proteomes" id="UP001626536">
    <property type="component" value="Chromosome"/>
</dbReference>
<dbReference type="InterPro" id="IPR011004">
    <property type="entry name" value="Trimer_LpxA-like_sf"/>
</dbReference>
<dbReference type="InterPro" id="IPR001451">
    <property type="entry name" value="Hexapep"/>
</dbReference>
<accession>A0ABZ0HQI7</accession>
<dbReference type="PANTHER" id="PTHR13061:SF29">
    <property type="entry name" value="GAMMA CARBONIC ANHYDRASE-LIKE 1, MITOCHONDRIAL-RELATED"/>
    <property type="match status" value="1"/>
</dbReference>
<dbReference type="Gene3D" id="2.160.10.10">
    <property type="entry name" value="Hexapeptide repeat proteins"/>
    <property type="match status" value="1"/>
</dbReference>
<sequence length="177" mass="18820">MPLYALDGIAPVLPEADRFWIAPNAQVIGKVRLEMDVSIWFGSVLRGDNEEIFVGARSNIQDGSLLHTDMGFPLTIGADCTIGHRAILHGCTIAENSLIGMGATILNGASIGRNCLVGANALVTEGKLFPDNSLIVGSPARLVRTLDEAAALRLRESAAHYVANWRRFAKGLVALAG</sequence>
<dbReference type="EMBL" id="CP136862">
    <property type="protein sequence ID" value="WOJ88684.1"/>
    <property type="molecule type" value="Genomic_DNA"/>
</dbReference>
<gene>
    <name evidence="1" type="ORF">RZS28_12765</name>
</gene>
<dbReference type="InterPro" id="IPR047324">
    <property type="entry name" value="LbH_gamma_CA-like"/>
</dbReference>
<dbReference type="PANTHER" id="PTHR13061">
    <property type="entry name" value="DYNACTIN SUBUNIT P25"/>
    <property type="match status" value="1"/>
</dbReference>
<dbReference type="RefSeq" id="WP_407338123.1">
    <property type="nucleotide sequence ID" value="NZ_CP136862.1"/>
</dbReference>
<keyword evidence="2" id="KW-1185">Reference proteome</keyword>
<evidence type="ECO:0000313" key="1">
    <source>
        <dbReference type="EMBL" id="WOJ88684.1"/>
    </source>
</evidence>
<reference evidence="1 2" key="1">
    <citation type="submission" date="2023-10" db="EMBL/GenBank/DDBJ databases">
        <title>Novel methanotroph of the genus Methylocapsa from a subarctic wetland.</title>
        <authorList>
            <person name="Belova S.E."/>
            <person name="Oshkin I.Y."/>
            <person name="Miroshnikov K."/>
            <person name="Dedysh S.N."/>
        </authorList>
    </citation>
    <scope>NUCLEOTIDE SEQUENCE [LARGE SCALE GENOMIC DNA]</scope>
    <source>
        <strain evidence="1 2">RX1</strain>
    </source>
</reference>
<dbReference type="Pfam" id="PF00132">
    <property type="entry name" value="Hexapep"/>
    <property type="match status" value="1"/>
</dbReference>